<proteinExistence type="predicted"/>
<accession>A0A6C0D362</accession>
<name>A0A6C0D362_9ZZZZ</name>
<reference evidence="1" key="1">
    <citation type="journal article" date="2020" name="Nature">
        <title>Giant virus diversity and host interactions through global metagenomics.</title>
        <authorList>
            <person name="Schulz F."/>
            <person name="Roux S."/>
            <person name="Paez-Espino D."/>
            <person name="Jungbluth S."/>
            <person name="Walsh D.A."/>
            <person name="Denef V.J."/>
            <person name="McMahon K.D."/>
            <person name="Konstantinidis K.T."/>
            <person name="Eloe-Fadrosh E.A."/>
            <person name="Kyrpides N.C."/>
            <person name="Woyke T."/>
        </authorList>
    </citation>
    <scope>NUCLEOTIDE SEQUENCE</scope>
    <source>
        <strain evidence="1">GVMAG-M-3300023174-104</strain>
    </source>
</reference>
<dbReference type="AlphaFoldDB" id="A0A6C0D362"/>
<dbReference type="EMBL" id="MN739518">
    <property type="protein sequence ID" value="QHT10135.1"/>
    <property type="molecule type" value="Genomic_DNA"/>
</dbReference>
<evidence type="ECO:0000313" key="1">
    <source>
        <dbReference type="EMBL" id="QHT10135.1"/>
    </source>
</evidence>
<sequence>MNEKVIKLEYEKMCERLRDIYASSLSSSLSTTERDRKILEDFRKTVFSVLHRTVYSLSLEDLDMLEKSSEWITHYFEHEPLYITKNKIVKIDITNKHVTYM</sequence>
<protein>
    <submittedName>
        <fullName evidence="1">Uncharacterized protein</fullName>
    </submittedName>
</protein>
<organism evidence="1">
    <name type="scientific">viral metagenome</name>
    <dbReference type="NCBI Taxonomy" id="1070528"/>
    <lineage>
        <taxon>unclassified sequences</taxon>
        <taxon>metagenomes</taxon>
        <taxon>organismal metagenomes</taxon>
    </lineage>
</organism>